<gene>
    <name evidence="1" type="ORF">NX722_05535</name>
</gene>
<sequence length="141" mass="16568">MNSDSARKSVNKGKNGEREFIRTVYRLTNGAVELRRNLRQCRDGGDDLGGAGLFSFEIKRWARVSDALVRDWWTQAQRNARKQRKTPVLAYRADHQGWKVAMHPNYYFDEQDIRGCMTMDVELFCRFLLDPKWVQEHGQKT</sequence>
<proteinExistence type="predicted"/>
<protein>
    <submittedName>
        <fullName evidence="1">Uncharacterized protein</fullName>
    </submittedName>
</protein>
<reference evidence="1 2" key="1">
    <citation type="submission" date="2022-10" db="EMBL/GenBank/DDBJ databases">
        <title>High-quality genome sequences of two octocoral-associated bacteria, Endozoicomonas euniceicola EF212 and Endozoicomonas gorgoniicola PS125.</title>
        <authorList>
            <person name="Chiou Y.-J."/>
            <person name="Chen Y.-H."/>
        </authorList>
    </citation>
    <scope>NUCLEOTIDE SEQUENCE [LARGE SCALE GENOMIC DNA]</scope>
    <source>
        <strain evidence="1 2">PS125</strain>
    </source>
</reference>
<dbReference type="Proteomes" id="UP001209854">
    <property type="component" value="Unassembled WGS sequence"/>
</dbReference>
<dbReference type="EMBL" id="JAPFCC010000001">
    <property type="protein sequence ID" value="MCW7552114.1"/>
    <property type="molecule type" value="Genomic_DNA"/>
</dbReference>
<organism evidence="1 2">
    <name type="scientific">Endozoicomonas gorgoniicola</name>
    <dbReference type="NCBI Taxonomy" id="1234144"/>
    <lineage>
        <taxon>Bacteria</taxon>
        <taxon>Pseudomonadati</taxon>
        <taxon>Pseudomonadota</taxon>
        <taxon>Gammaproteobacteria</taxon>
        <taxon>Oceanospirillales</taxon>
        <taxon>Endozoicomonadaceae</taxon>
        <taxon>Endozoicomonas</taxon>
    </lineage>
</organism>
<evidence type="ECO:0000313" key="1">
    <source>
        <dbReference type="EMBL" id="MCW7552114.1"/>
    </source>
</evidence>
<dbReference type="RefSeq" id="WP_262567092.1">
    <property type="nucleotide sequence ID" value="NZ_JAPFCC010000001.1"/>
</dbReference>
<comment type="caution">
    <text evidence="1">The sequence shown here is derived from an EMBL/GenBank/DDBJ whole genome shotgun (WGS) entry which is preliminary data.</text>
</comment>
<name>A0ABT3MRV8_9GAMM</name>
<evidence type="ECO:0000313" key="2">
    <source>
        <dbReference type="Proteomes" id="UP001209854"/>
    </source>
</evidence>
<accession>A0ABT3MRV8</accession>
<keyword evidence="2" id="KW-1185">Reference proteome</keyword>